<proteinExistence type="predicted"/>
<feature type="region of interest" description="Disordered" evidence="5">
    <location>
        <begin position="29"/>
        <end position="242"/>
    </location>
</feature>
<dbReference type="PANTHER" id="PTHR28610">
    <property type="entry name" value="DRAXIN"/>
    <property type="match status" value="1"/>
</dbReference>
<reference evidence="7" key="1">
    <citation type="submission" date="2021-01" db="EMBL/GenBank/DDBJ databases">
        <authorList>
            <person name="Zahm M."/>
            <person name="Roques C."/>
            <person name="Cabau C."/>
            <person name="Klopp C."/>
            <person name="Donnadieu C."/>
            <person name="Jouanno E."/>
            <person name="Lampietro C."/>
            <person name="Louis A."/>
            <person name="Herpin A."/>
            <person name="Echchiki A."/>
            <person name="Berthelot C."/>
            <person name="Parey E."/>
            <person name="Roest-Crollius H."/>
            <person name="Braasch I."/>
            <person name="Postlethwait J."/>
            <person name="Bobe J."/>
            <person name="Montfort J."/>
            <person name="Bouchez O."/>
            <person name="Begum T."/>
            <person name="Mejri S."/>
            <person name="Adams A."/>
            <person name="Chen W.-J."/>
            <person name="Guiguen Y."/>
        </authorList>
    </citation>
    <scope>NUCLEOTIDE SEQUENCE</scope>
    <source>
        <strain evidence="7">YG-15Mar2019-1</strain>
        <tissue evidence="7">Brain</tissue>
    </source>
</reference>
<feature type="compositionally biased region" description="Polar residues" evidence="5">
    <location>
        <begin position="38"/>
        <end position="47"/>
    </location>
</feature>
<keyword evidence="4" id="KW-0325">Glycoprotein</keyword>
<dbReference type="Proteomes" id="UP001046870">
    <property type="component" value="Chromosome 5"/>
</dbReference>
<evidence type="ECO:0000256" key="4">
    <source>
        <dbReference type="ARBA" id="ARBA00023180"/>
    </source>
</evidence>
<keyword evidence="3 6" id="KW-0732">Signal</keyword>
<organism evidence="7 8">
    <name type="scientific">Megalops atlanticus</name>
    <name type="common">Tarpon</name>
    <name type="synonym">Clupea gigantea</name>
    <dbReference type="NCBI Taxonomy" id="7932"/>
    <lineage>
        <taxon>Eukaryota</taxon>
        <taxon>Metazoa</taxon>
        <taxon>Chordata</taxon>
        <taxon>Craniata</taxon>
        <taxon>Vertebrata</taxon>
        <taxon>Euteleostomi</taxon>
        <taxon>Actinopterygii</taxon>
        <taxon>Neopterygii</taxon>
        <taxon>Teleostei</taxon>
        <taxon>Elopiformes</taxon>
        <taxon>Megalopidae</taxon>
        <taxon>Megalops</taxon>
    </lineage>
</organism>
<comment type="caution">
    <text evidence="7">The sequence shown here is derived from an EMBL/GenBank/DDBJ whole genome shotgun (WGS) entry which is preliminary data.</text>
</comment>
<feature type="compositionally biased region" description="Polar residues" evidence="5">
    <location>
        <begin position="190"/>
        <end position="211"/>
    </location>
</feature>
<dbReference type="GO" id="GO:0016055">
    <property type="term" value="P:Wnt signaling pathway"/>
    <property type="evidence" value="ECO:0007669"/>
    <property type="project" value="InterPro"/>
</dbReference>
<evidence type="ECO:0000256" key="3">
    <source>
        <dbReference type="ARBA" id="ARBA00022729"/>
    </source>
</evidence>
<dbReference type="GO" id="GO:0007411">
    <property type="term" value="P:axon guidance"/>
    <property type="evidence" value="ECO:0007669"/>
    <property type="project" value="InterPro"/>
</dbReference>
<dbReference type="Pfam" id="PF15550">
    <property type="entry name" value="Draxin"/>
    <property type="match status" value="1"/>
</dbReference>
<dbReference type="AlphaFoldDB" id="A0A9D3T8U3"/>
<protein>
    <recommendedName>
        <fullName evidence="9">Dorsal repulsive axon guidance protein</fullName>
    </recommendedName>
</protein>
<feature type="chain" id="PRO_5038844726" description="Dorsal repulsive axon guidance protein" evidence="6">
    <location>
        <begin position="23"/>
        <end position="370"/>
    </location>
</feature>
<feature type="compositionally biased region" description="Low complexity" evidence="5">
    <location>
        <begin position="212"/>
        <end position="229"/>
    </location>
</feature>
<evidence type="ECO:0000256" key="2">
    <source>
        <dbReference type="ARBA" id="ARBA00022525"/>
    </source>
</evidence>
<dbReference type="GO" id="GO:0005576">
    <property type="term" value="C:extracellular region"/>
    <property type="evidence" value="ECO:0007669"/>
    <property type="project" value="InterPro"/>
</dbReference>
<feature type="compositionally biased region" description="Basic residues" evidence="5">
    <location>
        <begin position="148"/>
        <end position="160"/>
    </location>
</feature>
<evidence type="ECO:0000256" key="6">
    <source>
        <dbReference type="SAM" id="SignalP"/>
    </source>
</evidence>
<name>A0A9D3T8U3_MEGAT</name>
<dbReference type="PANTHER" id="PTHR28610:SF1">
    <property type="entry name" value="DRAXIN"/>
    <property type="match status" value="1"/>
</dbReference>
<feature type="compositionally biased region" description="Basic and acidic residues" evidence="5">
    <location>
        <begin position="107"/>
        <end position="125"/>
    </location>
</feature>
<dbReference type="InterPro" id="IPR029094">
    <property type="entry name" value="Draxin"/>
</dbReference>
<evidence type="ECO:0008006" key="9">
    <source>
        <dbReference type="Google" id="ProtNLM"/>
    </source>
</evidence>
<keyword evidence="1" id="KW-0217">Developmental protein</keyword>
<sequence>MAALLWCLWPALLLATLAVSHSVEPGSRSAHRGVAQASPRNPNTLQSPEPWAEHGYRGGHGRRHGGREDRAGARPPHPMGGPEDDGKGGRSPVRQEAVSAGRKGLARRREDRLLGYRSQSHEPENHAPGSEGSRKGRRHGHHAENRKQGSRRNKARHAKGHAPELELGSVLKDGGVFEEHPSSAPPSESITQPTTTALPSDTFISTSPSLVTTATSEQSPAPPSSSASTKPQRFGRGKNQGEVMPTLDMTLFDWTDYEDMKPADTWPSTKKKDKWRSKNLSAGNVTVNTDAIEPCDHHLDCLSGSCCDLRHHECRPHNRGLNNKCYDDCMCAEGLRCYAKFHRKRRVTRRKGRCVEPDSANGDQGAFITV</sequence>
<dbReference type="EMBL" id="JAFDVH010000005">
    <property type="protein sequence ID" value="KAG7478418.1"/>
    <property type="molecule type" value="Genomic_DNA"/>
</dbReference>
<feature type="signal peptide" evidence="6">
    <location>
        <begin position="1"/>
        <end position="22"/>
    </location>
</feature>
<keyword evidence="2" id="KW-0964">Secreted</keyword>
<gene>
    <name evidence="7" type="ORF">MATL_G00080680</name>
</gene>
<evidence type="ECO:0000256" key="5">
    <source>
        <dbReference type="SAM" id="MobiDB-lite"/>
    </source>
</evidence>
<evidence type="ECO:0000313" key="8">
    <source>
        <dbReference type="Proteomes" id="UP001046870"/>
    </source>
</evidence>
<accession>A0A9D3T8U3</accession>
<keyword evidence="8" id="KW-1185">Reference proteome</keyword>
<evidence type="ECO:0000313" key="7">
    <source>
        <dbReference type="EMBL" id="KAG7478418.1"/>
    </source>
</evidence>
<dbReference type="OrthoDB" id="9931375at2759"/>
<evidence type="ECO:0000256" key="1">
    <source>
        <dbReference type="ARBA" id="ARBA00022473"/>
    </source>
</evidence>